<comment type="caution">
    <text evidence="1">The sequence shown here is derived from an EMBL/GenBank/DDBJ whole genome shotgun (WGS) entry which is preliminary data.</text>
</comment>
<proteinExistence type="predicted"/>
<name>A0A392V6L2_9FABA</name>
<accession>A0A392V6L2</accession>
<evidence type="ECO:0000313" key="1">
    <source>
        <dbReference type="EMBL" id="MCI83053.1"/>
    </source>
</evidence>
<evidence type="ECO:0000313" key="2">
    <source>
        <dbReference type="Proteomes" id="UP000265520"/>
    </source>
</evidence>
<feature type="non-terminal residue" evidence="1">
    <location>
        <position position="1"/>
    </location>
</feature>
<protein>
    <submittedName>
        <fullName evidence="1">Uncharacterized protein</fullName>
    </submittedName>
</protein>
<organism evidence="1 2">
    <name type="scientific">Trifolium medium</name>
    <dbReference type="NCBI Taxonomy" id="97028"/>
    <lineage>
        <taxon>Eukaryota</taxon>
        <taxon>Viridiplantae</taxon>
        <taxon>Streptophyta</taxon>
        <taxon>Embryophyta</taxon>
        <taxon>Tracheophyta</taxon>
        <taxon>Spermatophyta</taxon>
        <taxon>Magnoliopsida</taxon>
        <taxon>eudicotyledons</taxon>
        <taxon>Gunneridae</taxon>
        <taxon>Pentapetalae</taxon>
        <taxon>rosids</taxon>
        <taxon>fabids</taxon>
        <taxon>Fabales</taxon>
        <taxon>Fabaceae</taxon>
        <taxon>Papilionoideae</taxon>
        <taxon>50 kb inversion clade</taxon>
        <taxon>NPAAA clade</taxon>
        <taxon>Hologalegina</taxon>
        <taxon>IRL clade</taxon>
        <taxon>Trifolieae</taxon>
        <taxon>Trifolium</taxon>
    </lineage>
</organism>
<sequence>YAWSFNCVRGRNTISPSLLSF</sequence>
<dbReference type="EMBL" id="LXQA011057651">
    <property type="protein sequence ID" value="MCI83053.1"/>
    <property type="molecule type" value="Genomic_DNA"/>
</dbReference>
<reference evidence="1 2" key="1">
    <citation type="journal article" date="2018" name="Front. Plant Sci.">
        <title>Red Clover (Trifolium pratense) and Zigzag Clover (T. medium) - A Picture of Genomic Similarities and Differences.</title>
        <authorList>
            <person name="Dluhosova J."/>
            <person name="Istvanek J."/>
            <person name="Nedelnik J."/>
            <person name="Repkova J."/>
        </authorList>
    </citation>
    <scope>NUCLEOTIDE SEQUENCE [LARGE SCALE GENOMIC DNA]</scope>
    <source>
        <strain evidence="2">cv. 10/8</strain>
        <tissue evidence="1">Leaf</tissue>
    </source>
</reference>
<dbReference type="Proteomes" id="UP000265520">
    <property type="component" value="Unassembled WGS sequence"/>
</dbReference>
<keyword evidence="2" id="KW-1185">Reference proteome</keyword>
<dbReference type="AlphaFoldDB" id="A0A392V6L2"/>